<dbReference type="AlphaFoldDB" id="A0A645A129"/>
<gene>
    <name evidence="1" type="ORF">SDC9_93148</name>
</gene>
<dbReference type="EMBL" id="VSSQ01011282">
    <property type="protein sequence ID" value="MPM46448.1"/>
    <property type="molecule type" value="Genomic_DNA"/>
</dbReference>
<proteinExistence type="predicted"/>
<evidence type="ECO:0000313" key="1">
    <source>
        <dbReference type="EMBL" id="MPM46448.1"/>
    </source>
</evidence>
<name>A0A645A129_9ZZZZ</name>
<sequence>MENVVKFVYAPCDSTWDSLSCALYSVMLYASNDVCEAAQVVFDKAIGFFRSDRSSALRVDAAVNEMGMLMRNDLEYFRCSAGRG</sequence>
<organism evidence="1">
    <name type="scientific">bioreactor metagenome</name>
    <dbReference type="NCBI Taxonomy" id="1076179"/>
    <lineage>
        <taxon>unclassified sequences</taxon>
        <taxon>metagenomes</taxon>
        <taxon>ecological metagenomes</taxon>
    </lineage>
</organism>
<accession>A0A645A129</accession>
<comment type="caution">
    <text evidence="1">The sequence shown here is derived from an EMBL/GenBank/DDBJ whole genome shotgun (WGS) entry which is preliminary data.</text>
</comment>
<reference evidence="1" key="1">
    <citation type="submission" date="2019-08" db="EMBL/GenBank/DDBJ databases">
        <authorList>
            <person name="Kucharzyk K."/>
            <person name="Murdoch R.W."/>
            <person name="Higgins S."/>
            <person name="Loffler F."/>
        </authorList>
    </citation>
    <scope>NUCLEOTIDE SEQUENCE</scope>
</reference>
<protein>
    <submittedName>
        <fullName evidence="1">Uncharacterized protein</fullName>
    </submittedName>
</protein>